<dbReference type="EMBL" id="BONE01000001">
    <property type="protein sequence ID" value="GIF70500.1"/>
    <property type="molecule type" value="Genomic_DNA"/>
</dbReference>
<dbReference type="InterPro" id="IPR029018">
    <property type="entry name" value="Hex-like_dom2"/>
</dbReference>
<gene>
    <name evidence="4" type="ORF">Asi02nite_00180</name>
</gene>
<accession>A0ABQ4CGU4</accession>
<dbReference type="InterPro" id="IPR011099">
    <property type="entry name" value="Glyco_hydro_67_C"/>
</dbReference>
<dbReference type="Gene3D" id="3.30.379.10">
    <property type="entry name" value="Chitobiase/beta-hexosaminidase domain 2-like"/>
    <property type="match status" value="1"/>
</dbReference>
<reference evidence="4 5" key="1">
    <citation type="submission" date="2021-01" db="EMBL/GenBank/DDBJ databases">
        <title>Whole genome shotgun sequence of Asanoa siamensis NBRC 107932.</title>
        <authorList>
            <person name="Komaki H."/>
            <person name="Tamura T."/>
        </authorList>
    </citation>
    <scope>NUCLEOTIDE SEQUENCE [LARGE SCALE GENOMIC DNA]</scope>
    <source>
        <strain evidence="4 5">NBRC 107932</strain>
    </source>
</reference>
<comment type="caution">
    <text evidence="4">The sequence shown here is derived from an EMBL/GenBank/DDBJ whole genome shotgun (WGS) entry which is preliminary data.</text>
</comment>
<evidence type="ECO:0000313" key="4">
    <source>
        <dbReference type="EMBL" id="GIF70500.1"/>
    </source>
</evidence>
<feature type="transmembrane region" description="Helical" evidence="2">
    <location>
        <begin position="937"/>
        <end position="964"/>
    </location>
</feature>
<keyword evidence="5" id="KW-1185">Reference proteome</keyword>
<feature type="domain" description="Glycosyl hydrolase family 67 C-terminal" evidence="3">
    <location>
        <begin position="512"/>
        <end position="562"/>
    </location>
</feature>
<feature type="transmembrane region" description="Helical" evidence="2">
    <location>
        <begin position="776"/>
        <end position="796"/>
    </location>
</feature>
<evidence type="ECO:0000313" key="5">
    <source>
        <dbReference type="Proteomes" id="UP000604117"/>
    </source>
</evidence>
<keyword evidence="2" id="KW-0472">Membrane</keyword>
<feature type="transmembrane region" description="Helical" evidence="2">
    <location>
        <begin position="894"/>
        <end position="917"/>
    </location>
</feature>
<keyword evidence="2" id="KW-1133">Transmembrane helix</keyword>
<feature type="transmembrane region" description="Helical" evidence="2">
    <location>
        <begin position="867"/>
        <end position="887"/>
    </location>
</feature>
<feature type="transmembrane region" description="Helical" evidence="2">
    <location>
        <begin position="829"/>
        <end position="847"/>
    </location>
</feature>
<dbReference type="SUPFAM" id="SSF55545">
    <property type="entry name" value="beta-N-acetylhexosaminidase-like domain"/>
    <property type="match status" value="1"/>
</dbReference>
<dbReference type="Proteomes" id="UP000604117">
    <property type="component" value="Unassembled WGS sequence"/>
</dbReference>
<protein>
    <recommendedName>
        <fullName evidence="3">Glycosyl hydrolase family 67 C-terminal domain-containing protein</fullName>
    </recommendedName>
</protein>
<feature type="transmembrane region" description="Helical" evidence="2">
    <location>
        <begin position="802"/>
        <end position="822"/>
    </location>
</feature>
<sequence length="977" mass="104608">MTAVAGGRVVGVTVAILLAAGGVVAYGVDSALGLSHADADVPVEATNLALRPQPAADAPTIDAIAVPDDRLIARAAASVADALVARGRPRPAIGHDHPKARLRARVVLQPGAESPESYRLTNSADGITVEGASAQGTAAGLYAVADRIRSGAAIPANEVVTPRVPLRLTDAGSVGREADPAAFRGGTDYSLNTDIVGGALLPGAPWVDAAAADRIGNQFRQFVDHAVAQGYNGIVVPGFLEYVTFAGLDVYDDADRARNEALVTAFAPIFAYAADNGMRVYFLTDMLALSPPLERYLEQTTGGLDVTDERLWAVYQHGLDELFDRMPYASGLMIRVGEGGAVYKQRGWDYESRLAVTTPAAVRAMLTALLRTAGQHDKDIIFRSWTVGVGAVGDLHTNPASYDEVLSDLDDPHLIVSTKYTAGDFYSHLPLNPTMSRGSQRRIVEFQARREFEAFGALPNDLTALHQQALRHFLDTNPHVEGIWTWTQDGGPLRAGPMSLYLRTGFWQIYDLNAYAAARLAWQPGTPAEHITRDWIHQTLSTDPVTADRIAGMFARSRAAITEGLYIGPYADKSVKALGLEPPPMMWIFEWDIVTGDSAAIDSIYAVSRDRLDEAIADGERAVALATEMRDLITGTDPATWRDPALRQHLVDTLDYQVDLFTTLAAYRTTVLRHAQWLDTGSRQAQEQERQARAAYEESRTRHLARYGADLDLPAYNFTAADLGLDRSARDQAMAWLARILLAGVLLVLLLGATGRSATCRALWLGATRPWKAPDATTPALLAIPAAALLASRLAYTWFAAPAHIALTLTAWLLFAVAVRLISGRNRAWAVVGGVALIRTALLLAVLSVRGPGHYWLQFWTAPTARAVYITVAFAAFCWLFVATALACGARATIMAAGGALAVLAGAVAAIGLEPALTIWNDQLALLPWGLSRILGITVYLGIPPSLPAIAAGTGAIAATAAALGRRRPTTPGRIDA</sequence>
<dbReference type="Pfam" id="PF07477">
    <property type="entry name" value="Glyco_hydro_67C"/>
    <property type="match status" value="1"/>
</dbReference>
<dbReference type="SUPFAM" id="SSF51445">
    <property type="entry name" value="(Trans)glycosidases"/>
    <property type="match status" value="1"/>
</dbReference>
<feature type="transmembrane region" description="Helical" evidence="2">
    <location>
        <begin position="736"/>
        <end position="755"/>
    </location>
</feature>
<organism evidence="4 5">
    <name type="scientific">Asanoa siamensis</name>
    <dbReference type="NCBI Taxonomy" id="926357"/>
    <lineage>
        <taxon>Bacteria</taxon>
        <taxon>Bacillati</taxon>
        <taxon>Actinomycetota</taxon>
        <taxon>Actinomycetes</taxon>
        <taxon>Micromonosporales</taxon>
        <taxon>Micromonosporaceae</taxon>
        <taxon>Asanoa</taxon>
    </lineage>
</organism>
<keyword evidence="2" id="KW-0812">Transmembrane</keyword>
<proteinExistence type="predicted"/>
<name>A0ABQ4CGU4_9ACTN</name>
<dbReference type="RefSeq" id="WP_203709980.1">
    <property type="nucleotide sequence ID" value="NZ_BONE01000001.1"/>
</dbReference>
<evidence type="ECO:0000256" key="2">
    <source>
        <dbReference type="SAM" id="Phobius"/>
    </source>
</evidence>
<dbReference type="InterPro" id="IPR017853">
    <property type="entry name" value="GH"/>
</dbReference>
<keyword evidence="1" id="KW-0378">Hydrolase</keyword>
<evidence type="ECO:0000256" key="1">
    <source>
        <dbReference type="ARBA" id="ARBA00022801"/>
    </source>
</evidence>
<evidence type="ECO:0000259" key="3">
    <source>
        <dbReference type="Pfam" id="PF07477"/>
    </source>
</evidence>